<proteinExistence type="predicted"/>
<dbReference type="EMBL" id="GG675999">
    <property type="protein sequence ID" value="EER12635.1"/>
    <property type="molecule type" value="Genomic_DNA"/>
</dbReference>
<gene>
    <name evidence="1" type="ORF">Pmar_PMAR000691</name>
</gene>
<dbReference type="RefSeq" id="XP_002780840.1">
    <property type="nucleotide sequence ID" value="XM_002780794.1"/>
</dbReference>
<evidence type="ECO:0008006" key="3">
    <source>
        <dbReference type="Google" id="ProtNLM"/>
    </source>
</evidence>
<keyword evidence="2" id="KW-1185">Reference proteome</keyword>
<name>C5KSA8_PERM5</name>
<protein>
    <recommendedName>
        <fullName evidence="3">Paraneoplastic Ma antigen</fullName>
    </recommendedName>
</protein>
<reference evidence="1 2" key="1">
    <citation type="submission" date="2008-07" db="EMBL/GenBank/DDBJ databases">
        <authorList>
            <person name="El-Sayed N."/>
            <person name="Caler E."/>
            <person name="Inman J."/>
            <person name="Amedeo P."/>
            <person name="Hass B."/>
            <person name="Wortman J."/>
        </authorList>
    </citation>
    <scope>NUCLEOTIDE SEQUENCE [LARGE SCALE GENOMIC DNA]</scope>
    <source>
        <strain evidence="2">ATCC 50983 / TXsc</strain>
    </source>
</reference>
<dbReference type="InParanoid" id="C5KSA8"/>
<dbReference type="GeneID" id="9058504"/>
<evidence type="ECO:0000313" key="1">
    <source>
        <dbReference type="EMBL" id="EER12635.1"/>
    </source>
</evidence>
<dbReference type="AlphaFoldDB" id="C5KSA8"/>
<dbReference type="Proteomes" id="UP000007800">
    <property type="component" value="Unassembled WGS sequence"/>
</dbReference>
<organism evidence="2">
    <name type="scientific">Perkinsus marinus (strain ATCC 50983 / TXsc)</name>
    <dbReference type="NCBI Taxonomy" id="423536"/>
    <lineage>
        <taxon>Eukaryota</taxon>
        <taxon>Sar</taxon>
        <taxon>Alveolata</taxon>
        <taxon>Perkinsozoa</taxon>
        <taxon>Perkinsea</taxon>
        <taxon>Perkinsida</taxon>
        <taxon>Perkinsidae</taxon>
        <taxon>Perkinsus</taxon>
    </lineage>
</organism>
<dbReference type="OMA" id="SINEHHL"/>
<evidence type="ECO:0000313" key="2">
    <source>
        <dbReference type="Proteomes" id="UP000007800"/>
    </source>
</evidence>
<sequence length="262" mass="30399">MGDNSINEHHLYYALPESYDPITSSLDFEQWVRKYKACAKANKWNEEDKLRHLPPLLKGDAWIIFDDLADNEKDTLEKLVDNLTKKLTVATQIQCGEQLHQRVLDYGNETLLTYQNDIRRLAHRAYPDMQEQQLKPVVLMAFIRGLRGHSIELARKVRNANPTTLEKALQKAQFIMSDPFIDDSERPEQDAMQHELTAIGNMERPAATYEQNGDDVEPTSLNASRRDEIVEDKHSQLFLREQKIRDYDESILELPVLRVVIV</sequence>
<accession>C5KSA8</accession>